<evidence type="ECO:0000313" key="2">
    <source>
        <dbReference type="EMBL" id="KJX99619.1"/>
    </source>
</evidence>
<dbReference type="Proteomes" id="UP000033647">
    <property type="component" value="Unassembled WGS sequence"/>
</dbReference>
<dbReference type="EMBL" id="LAFY01000346">
    <property type="protein sequence ID" value="KJX99619.1"/>
    <property type="molecule type" value="Genomic_DNA"/>
</dbReference>
<name>A0A0F4GQA6_9PEZI</name>
<evidence type="ECO:0000313" key="3">
    <source>
        <dbReference type="Proteomes" id="UP000033647"/>
    </source>
</evidence>
<proteinExistence type="predicted"/>
<feature type="compositionally biased region" description="Polar residues" evidence="1">
    <location>
        <begin position="8"/>
        <end position="17"/>
    </location>
</feature>
<keyword evidence="3" id="KW-1185">Reference proteome</keyword>
<dbReference type="AlphaFoldDB" id="A0A0F4GQA6"/>
<dbReference type="OrthoDB" id="4158258at2759"/>
<protein>
    <submittedName>
        <fullName evidence="2">Uncharacterized protein</fullName>
    </submittedName>
</protein>
<gene>
    <name evidence="2" type="ORF">TI39_contig354g00051</name>
</gene>
<reference evidence="2 3" key="1">
    <citation type="submission" date="2015-03" db="EMBL/GenBank/DDBJ databases">
        <title>RNA-seq based gene annotation and comparative genomics of four Zymoseptoria species reveal species-specific pathogenicity related genes and transposable element activity.</title>
        <authorList>
            <person name="Grandaubert J."/>
            <person name="Bhattacharyya A."/>
            <person name="Stukenbrock E.H."/>
        </authorList>
    </citation>
    <scope>NUCLEOTIDE SEQUENCE [LARGE SCALE GENOMIC DNA]</scope>
    <source>
        <strain evidence="2 3">Zb18110</strain>
    </source>
</reference>
<sequence>MADFKPTPTLSSNNPYAQQKRRANSVPLATIPAASASNDKTDGSSTPPKRQDSMFNTDTTSRSQSPVASPQPTLVTRHYSIGTVPVAYTSTMPTGGLMRSRTYGMGSPVIDRSNVPLSDDDIIIVTVKLTNRFRKNSITGAEDLPGRPQKRSFLRRLSTRVAPSLDHSAEKEERYKAVKMPRGEYKKKFIKNAEGKYVGTEPEKEWDEEELEREYGQYQNVTIHSMLS</sequence>
<accession>A0A0F4GQA6</accession>
<feature type="compositionally biased region" description="Polar residues" evidence="1">
    <location>
        <begin position="35"/>
        <end position="74"/>
    </location>
</feature>
<evidence type="ECO:0000256" key="1">
    <source>
        <dbReference type="SAM" id="MobiDB-lite"/>
    </source>
</evidence>
<feature type="region of interest" description="Disordered" evidence="1">
    <location>
        <begin position="1"/>
        <end position="74"/>
    </location>
</feature>
<comment type="caution">
    <text evidence="2">The sequence shown here is derived from an EMBL/GenBank/DDBJ whole genome shotgun (WGS) entry which is preliminary data.</text>
</comment>
<organism evidence="2 3">
    <name type="scientific">Zymoseptoria brevis</name>
    <dbReference type="NCBI Taxonomy" id="1047168"/>
    <lineage>
        <taxon>Eukaryota</taxon>
        <taxon>Fungi</taxon>
        <taxon>Dikarya</taxon>
        <taxon>Ascomycota</taxon>
        <taxon>Pezizomycotina</taxon>
        <taxon>Dothideomycetes</taxon>
        <taxon>Dothideomycetidae</taxon>
        <taxon>Mycosphaerellales</taxon>
        <taxon>Mycosphaerellaceae</taxon>
        <taxon>Zymoseptoria</taxon>
    </lineage>
</organism>